<evidence type="ECO:0000256" key="13">
    <source>
        <dbReference type="PIRNR" id="PIRNR004930"/>
    </source>
</evidence>
<evidence type="ECO:0000256" key="4">
    <source>
        <dbReference type="ARBA" id="ARBA00015492"/>
    </source>
</evidence>
<dbReference type="EC" id="2.7.7.87" evidence="3 13"/>
<dbReference type="GO" id="GO:0003725">
    <property type="term" value="F:double-stranded RNA binding"/>
    <property type="evidence" value="ECO:0007669"/>
    <property type="project" value="UniProtKB-UniRule"/>
</dbReference>
<feature type="binding site" evidence="14">
    <location>
        <position position="195"/>
    </location>
    <ligand>
        <name>ATP</name>
        <dbReference type="ChEBI" id="CHEBI:30616"/>
    </ligand>
</feature>
<dbReference type="InterPro" id="IPR010923">
    <property type="entry name" value="T(6)A37_SUA5"/>
</dbReference>
<feature type="binding site" evidence="14">
    <location>
        <position position="235"/>
    </location>
    <ligand>
        <name>ATP</name>
        <dbReference type="ChEBI" id="CHEBI:30616"/>
    </ligand>
</feature>
<name>A0AA37QBL8_9BACT</name>
<feature type="binding site" evidence="14">
    <location>
        <position position="143"/>
    </location>
    <ligand>
        <name>ATP</name>
        <dbReference type="ChEBI" id="CHEBI:30616"/>
    </ligand>
</feature>
<feature type="domain" description="YrdC-like" evidence="15">
    <location>
        <begin position="13"/>
        <end position="199"/>
    </location>
</feature>
<dbReference type="AlphaFoldDB" id="A0AA37QBL8"/>
<dbReference type="InterPro" id="IPR017945">
    <property type="entry name" value="DHBP_synth_RibB-like_a/b_dom"/>
</dbReference>
<dbReference type="Pfam" id="PF01300">
    <property type="entry name" value="Sua5_yciO_yrdC"/>
    <property type="match status" value="1"/>
</dbReference>
<evidence type="ECO:0000256" key="2">
    <source>
        <dbReference type="ARBA" id="ARBA00007663"/>
    </source>
</evidence>
<evidence type="ECO:0000256" key="8">
    <source>
        <dbReference type="ARBA" id="ARBA00022695"/>
    </source>
</evidence>
<keyword evidence="17" id="KW-1185">Reference proteome</keyword>
<dbReference type="RefSeq" id="WP_284348131.1">
    <property type="nucleotide sequence ID" value="NZ_BRXS01000001.1"/>
</dbReference>
<keyword evidence="10 13" id="KW-0067">ATP-binding</keyword>
<protein>
    <recommendedName>
        <fullName evidence="4 13">Threonylcarbamoyl-AMP synthase</fullName>
        <shortName evidence="13">TC-AMP synthase</shortName>
        <ecNumber evidence="3 13">2.7.7.87</ecNumber>
    </recommendedName>
    <alternativeName>
        <fullName evidence="11 13">L-threonylcarbamoyladenylate synthase</fullName>
    </alternativeName>
</protein>
<evidence type="ECO:0000256" key="11">
    <source>
        <dbReference type="ARBA" id="ARBA00029774"/>
    </source>
</evidence>
<dbReference type="PANTHER" id="PTHR17490">
    <property type="entry name" value="SUA5"/>
    <property type="match status" value="1"/>
</dbReference>
<feature type="binding site" evidence="14">
    <location>
        <position position="181"/>
    </location>
    <ligand>
        <name>L-threonine</name>
        <dbReference type="ChEBI" id="CHEBI:57926"/>
    </ligand>
</feature>
<dbReference type="GO" id="GO:0061710">
    <property type="term" value="F:L-threonylcarbamoyladenylate synthase"/>
    <property type="evidence" value="ECO:0007669"/>
    <property type="project" value="UniProtKB-EC"/>
</dbReference>
<accession>A0AA37QBL8</accession>
<keyword evidence="9 13" id="KW-0547">Nucleotide-binding</keyword>
<organism evidence="16 17">
    <name type="scientific">Roseisolibacter agri</name>
    <dbReference type="NCBI Taxonomy" id="2014610"/>
    <lineage>
        <taxon>Bacteria</taxon>
        <taxon>Pseudomonadati</taxon>
        <taxon>Gemmatimonadota</taxon>
        <taxon>Gemmatimonadia</taxon>
        <taxon>Gemmatimonadales</taxon>
        <taxon>Gemmatimonadaceae</taxon>
        <taxon>Roseisolibacter</taxon>
    </lineage>
</organism>
<evidence type="ECO:0000313" key="16">
    <source>
        <dbReference type="EMBL" id="GLC23688.1"/>
    </source>
</evidence>
<comment type="caution">
    <text evidence="16">The sequence shown here is derived from an EMBL/GenBank/DDBJ whole genome shotgun (WGS) entry which is preliminary data.</text>
</comment>
<dbReference type="Gene3D" id="3.90.870.10">
    <property type="entry name" value="DHBP synthase"/>
    <property type="match status" value="1"/>
</dbReference>
<dbReference type="InterPro" id="IPR038385">
    <property type="entry name" value="Sua5/YwlC_C"/>
</dbReference>
<comment type="function">
    <text evidence="13">Required for the formation of a threonylcarbamoyl group on adenosine at position 37 (t(6)A37) in tRNAs that read codons beginning with adenine.</text>
</comment>
<comment type="similarity">
    <text evidence="2 13">Belongs to the SUA5 family.</text>
</comment>
<dbReference type="GO" id="GO:0005524">
    <property type="term" value="F:ATP binding"/>
    <property type="evidence" value="ECO:0007669"/>
    <property type="project" value="UniProtKB-UniRule"/>
</dbReference>
<dbReference type="InterPro" id="IPR006070">
    <property type="entry name" value="Sua5-like_dom"/>
</dbReference>
<dbReference type="Pfam" id="PF03481">
    <property type="entry name" value="Sua5_C"/>
    <property type="match status" value="1"/>
</dbReference>
<reference evidence="16" key="1">
    <citation type="submission" date="2022-08" db="EMBL/GenBank/DDBJ databases">
        <title>Draft genome sequencing of Roseisolibacter agri AW1220.</title>
        <authorList>
            <person name="Tobiishi Y."/>
            <person name="Tonouchi A."/>
        </authorList>
    </citation>
    <scope>NUCLEOTIDE SEQUENCE</scope>
    <source>
        <strain evidence="16">AW1220</strain>
    </source>
</reference>
<keyword evidence="7 13" id="KW-0819">tRNA processing</keyword>
<dbReference type="PROSITE" id="PS51163">
    <property type="entry name" value="YRDC"/>
    <property type="match status" value="1"/>
</dbReference>
<evidence type="ECO:0000256" key="5">
    <source>
        <dbReference type="ARBA" id="ARBA00022490"/>
    </source>
</evidence>
<proteinExistence type="inferred from homology"/>
<comment type="subcellular location">
    <subcellularLocation>
        <location evidence="1 13">Cytoplasm</location>
    </subcellularLocation>
</comment>
<evidence type="ECO:0000256" key="7">
    <source>
        <dbReference type="ARBA" id="ARBA00022694"/>
    </source>
</evidence>
<evidence type="ECO:0000256" key="12">
    <source>
        <dbReference type="ARBA" id="ARBA00048366"/>
    </source>
</evidence>
<dbReference type="SUPFAM" id="SSF55821">
    <property type="entry name" value="YrdC/RibB"/>
    <property type="match status" value="1"/>
</dbReference>
<feature type="binding site" evidence="14">
    <location>
        <position position="121"/>
    </location>
    <ligand>
        <name>L-threonine</name>
        <dbReference type="ChEBI" id="CHEBI:57926"/>
    </ligand>
</feature>
<evidence type="ECO:0000256" key="9">
    <source>
        <dbReference type="ARBA" id="ARBA00022741"/>
    </source>
</evidence>
<keyword evidence="6 13" id="KW-0808">Transferase</keyword>
<evidence type="ECO:0000256" key="3">
    <source>
        <dbReference type="ARBA" id="ARBA00012584"/>
    </source>
</evidence>
<dbReference type="PIRSF" id="PIRSF004930">
    <property type="entry name" value="Tln_factor_SUA5"/>
    <property type="match status" value="1"/>
</dbReference>
<dbReference type="InterPro" id="IPR005145">
    <property type="entry name" value="Sua5_C"/>
</dbReference>
<evidence type="ECO:0000256" key="6">
    <source>
        <dbReference type="ARBA" id="ARBA00022679"/>
    </source>
</evidence>
<dbReference type="GO" id="GO:0006450">
    <property type="term" value="P:regulation of translational fidelity"/>
    <property type="evidence" value="ECO:0007669"/>
    <property type="project" value="TreeGrafter"/>
</dbReference>
<dbReference type="GO" id="GO:0008033">
    <property type="term" value="P:tRNA processing"/>
    <property type="evidence" value="ECO:0007669"/>
    <property type="project" value="UniProtKB-KW"/>
</dbReference>
<dbReference type="FunFam" id="3.90.870.10:FF:000009">
    <property type="entry name" value="Threonylcarbamoyl-AMP synthase, putative"/>
    <property type="match status" value="1"/>
</dbReference>
<keyword evidence="8 13" id="KW-0548">Nucleotidyltransferase</keyword>
<dbReference type="GO" id="GO:0000049">
    <property type="term" value="F:tRNA binding"/>
    <property type="evidence" value="ECO:0007669"/>
    <property type="project" value="TreeGrafter"/>
</dbReference>
<keyword evidence="5 13" id="KW-0963">Cytoplasm</keyword>
<dbReference type="InterPro" id="IPR050156">
    <property type="entry name" value="TC-AMP_synthase_SUA5"/>
</dbReference>
<evidence type="ECO:0000256" key="1">
    <source>
        <dbReference type="ARBA" id="ARBA00004496"/>
    </source>
</evidence>
<dbReference type="Gene3D" id="3.40.50.11030">
    <property type="entry name" value="Threonylcarbamoyl-AMP synthase, C-terminal domain"/>
    <property type="match status" value="1"/>
</dbReference>
<feature type="binding site" evidence="14">
    <location>
        <position position="141"/>
    </location>
    <ligand>
        <name>L-threonine</name>
        <dbReference type="ChEBI" id="CHEBI:57926"/>
    </ligand>
</feature>
<dbReference type="PANTHER" id="PTHR17490:SF16">
    <property type="entry name" value="THREONYLCARBAMOYL-AMP SYNTHASE"/>
    <property type="match status" value="1"/>
</dbReference>
<dbReference type="NCBIfam" id="TIGR00057">
    <property type="entry name" value="L-threonylcarbamoyladenylate synthase"/>
    <property type="match status" value="1"/>
</dbReference>
<dbReference type="GO" id="GO:0005737">
    <property type="term" value="C:cytoplasm"/>
    <property type="evidence" value="ECO:0007669"/>
    <property type="project" value="UniProtKB-SubCell"/>
</dbReference>
<evidence type="ECO:0000313" key="17">
    <source>
        <dbReference type="Proteomes" id="UP001161325"/>
    </source>
</evidence>
<comment type="catalytic activity">
    <reaction evidence="12 13">
        <text>L-threonine + hydrogencarbonate + ATP = L-threonylcarbamoyladenylate + diphosphate + H2O</text>
        <dbReference type="Rhea" id="RHEA:36407"/>
        <dbReference type="ChEBI" id="CHEBI:15377"/>
        <dbReference type="ChEBI" id="CHEBI:17544"/>
        <dbReference type="ChEBI" id="CHEBI:30616"/>
        <dbReference type="ChEBI" id="CHEBI:33019"/>
        <dbReference type="ChEBI" id="CHEBI:57926"/>
        <dbReference type="ChEBI" id="CHEBI:73682"/>
        <dbReference type="EC" id="2.7.7.87"/>
    </reaction>
</comment>
<gene>
    <name evidence="16" type="ORF">rosag_02010</name>
</gene>
<dbReference type="Proteomes" id="UP001161325">
    <property type="component" value="Unassembled WGS sequence"/>
</dbReference>
<feature type="binding site" evidence="14">
    <location>
        <position position="151"/>
    </location>
    <ligand>
        <name>ATP</name>
        <dbReference type="ChEBI" id="CHEBI:30616"/>
    </ligand>
</feature>
<evidence type="ECO:0000259" key="15">
    <source>
        <dbReference type="PROSITE" id="PS51163"/>
    </source>
</evidence>
<feature type="binding site" evidence="14">
    <location>
        <position position="35"/>
    </location>
    <ligand>
        <name>L-threonine</name>
        <dbReference type="ChEBI" id="CHEBI:57926"/>
    </ligand>
</feature>
<feature type="binding site" evidence="14">
    <location>
        <position position="67"/>
    </location>
    <ligand>
        <name>L-threonine</name>
        <dbReference type="ChEBI" id="CHEBI:57926"/>
    </ligand>
</feature>
<feature type="binding site" evidence="14">
    <location>
        <position position="58"/>
    </location>
    <ligand>
        <name>ATP</name>
        <dbReference type="ChEBI" id="CHEBI:30616"/>
    </ligand>
</feature>
<dbReference type="EMBL" id="BRXS01000001">
    <property type="protein sequence ID" value="GLC23688.1"/>
    <property type="molecule type" value="Genomic_DNA"/>
</dbReference>
<feature type="binding site" evidence="14">
    <location>
        <position position="62"/>
    </location>
    <ligand>
        <name>ATP</name>
        <dbReference type="ChEBI" id="CHEBI:30616"/>
    </ligand>
</feature>
<evidence type="ECO:0000256" key="14">
    <source>
        <dbReference type="PIRSR" id="PIRSR004930-1"/>
    </source>
</evidence>
<evidence type="ECO:0000256" key="10">
    <source>
        <dbReference type="ARBA" id="ARBA00022840"/>
    </source>
</evidence>
<sequence length="334" mass="34721">MRLLTVSPSTPDPALVAEAAHVLRAGGLVAFPTETVYGLGAHALDAAAVQRIFAAKGRPSFNPLIAHVPDAAGARALTTAWPDAAARLARAFWPGPLTLVLPKRAHVPDVLTAGLPAVAVRVPAHPVALALLRAAALPVAAPSANRFTELSPTTAQHVQKALGDRVDLILDGGAASVGIESTVVDLTGARPTLLRPGTLSVAALAEVLGDVPLPAPSPGREDAPRPAPGMVERHYAPRATVWLFDASARDAMAARLAREAVDARAGALLLSPWDARPAPALPLPMPDDPAAYAQRLYAALHQLDDAGCAVVLVERPPDTPAWQGVRDRIERASR</sequence>